<dbReference type="InterPro" id="IPR024079">
    <property type="entry name" value="MetalloPept_cat_dom_sf"/>
</dbReference>
<evidence type="ECO:0000256" key="3">
    <source>
        <dbReference type="ARBA" id="ARBA00022530"/>
    </source>
</evidence>
<dbReference type="SMART" id="SM00209">
    <property type="entry name" value="TSP1"/>
    <property type="match status" value="2"/>
</dbReference>
<comment type="subcellular location">
    <subcellularLocation>
        <location evidence="1">Secreted</location>
        <location evidence="1">Extracellular space</location>
        <location evidence="1">Extracellular matrix</location>
    </subcellularLocation>
</comment>
<keyword evidence="3" id="KW-0272">Extracellular matrix</keyword>
<name>A0AAD1VJI4_PELCU</name>
<feature type="glycosylation site" description="N-linked (GlcNAc...) asparagine" evidence="19">
    <location>
        <position position="724"/>
    </location>
</feature>
<evidence type="ECO:0000256" key="12">
    <source>
        <dbReference type="ARBA" id="ARBA00023145"/>
    </source>
</evidence>
<feature type="binding site" evidence="16">
    <location>
        <position position="258"/>
    </location>
    <ligand>
        <name>Ca(2+)</name>
        <dbReference type="ChEBI" id="CHEBI:29108"/>
        <label>2</label>
    </ligand>
</feature>
<dbReference type="InterPro" id="IPR002870">
    <property type="entry name" value="Peptidase_M12B_N"/>
</dbReference>
<keyword evidence="14 19" id="KW-0325">Glycoprotein</keyword>
<feature type="active site" evidence="15">
    <location>
        <position position="405"/>
    </location>
</feature>
<feature type="domain" description="Peptidase M12B" evidence="23">
    <location>
        <begin position="255"/>
        <end position="472"/>
    </location>
</feature>
<evidence type="ECO:0000256" key="7">
    <source>
        <dbReference type="ARBA" id="ARBA00022729"/>
    </source>
</evidence>
<dbReference type="AlphaFoldDB" id="A0AAD1VJI4"/>
<dbReference type="EMBL" id="OW240912">
    <property type="protein sequence ID" value="CAH2219328.1"/>
    <property type="molecule type" value="Genomic_DNA"/>
</dbReference>
<feature type="compositionally biased region" description="Polar residues" evidence="21">
    <location>
        <begin position="212"/>
        <end position="231"/>
    </location>
</feature>
<evidence type="ECO:0000256" key="10">
    <source>
        <dbReference type="ARBA" id="ARBA00022833"/>
    </source>
</evidence>
<dbReference type="PROSITE" id="PS50092">
    <property type="entry name" value="TSP1"/>
    <property type="match status" value="2"/>
</dbReference>
<feature type="binding site" evidence="16">
    <location>
        <position position="467"/>
    </location>
    <ligand>
        <name>Ca(2+)</name>
        <dbReference type="ChEBI" id="CHEBI:29108"/>
        <label>1</label>
    </ligand>
</feature>
<accession>A0AAD1VJI4</accession>
<dbReference type="InterPro" id="IPR006586">
    <property type="entry name" value="ADAM_Cys-rich"/>
</dbReference>
<dbReference type="InterPro" id="IPR013273">
    <property type="entry name" value="ADAMTS/ADAMTS-like"/>
</dbReference>
<feature type="binding site" evidence="16">
    <location>
        <position position="416"/>
    </location>
    <ligand>
        <name>Zn(2+)</name>
        <dbReference type="ChEBI" id="CHEBI:29105"/>
        <note>catalytic</note>
    </ligand>
</feature>
<proteinExistence type="predicted"/>
<feature type="chain" id="PRO_5041968035" evidence="22">
    <location>
        <begin position="23"/>
        <end position="924"/>
    </location>
</feature>
<organism evidence="24 25">
    <name type="scientific">Pelobates cultripes</name>
    <name type="common">Western spadefoot toad</name>
    <dbReference type="NCBI Taxonomy" id="61616"/>
    <lineage>
        <taxon>Eukaryota</taxon>
        <taxon>Metazoa</taxon>
        <taxon>Chordata</taxon>
        <taxon>Craniata</taxon>
        <taxon>Vertebrata</taxon>
        <taxon>Euteleostomi</taxon>
        <taxon>Amphibia</taxon>
        <taxon>Batrachia</taxon>
        <taxon>Anura</taxon>
        <taxon>Pelobatoidea</taxon>
        <taxon>Pelobatidae</taxon>
        <taxon>Pelobates</taxon>
    </lineage>
</organism>
<dbReference type="InterPro" id="IPR036383">
    <property type="entry name" value="TSP1_rpt_sf"/>
</dbReference>
<sequence length="924" mass="102659">TWQTMVLILLVLLAAELHFTAAALSNRTADSSLGDPPAHYNHHMGAAAAEHQRRSGIVQNIDQIYAGGGKVGYILYADGKKFILDLERDDMLLSPHISTKYLGRLHPQHRLHRHCFYRGTVDSSPQSLAVFNLCGGLDGYFAVKHAHYTIKPLIKGKAGIGQVYNDGSERVLHVFIKDRFSFETVPSRASCETHGRKHHKHGKGSTRHPKNQQRTQGSLQKANQTSSATDQNFKDTLLQRGSLKRRQRRSVSKSRHVELLLVADESMEKKYGKDLHHYLLTLASIASRLYSHPSIENHIRLAVVKVVMVTDKEKGPEVSKNAATTLKNFCKWQHQHNQLDDENDQHYDAAILFTRELLCGRHSCNMLKVTSRLSITITQHHSLACLDNCRSQCTLAAAMRVLWREQGTGHLLGLSHDDSKFCEENFGSLEDKRLMSSVLTSIDASKPWSKCTSATITDFLDDGHGNCLLDQPRNPILGPEELPGQSYDAIRQCKLAFGPTYTVCPGMDVCSRLWCAVVRQGQMVCLTKKLPAVEGTPCGKGRICLHGKCVDKTKKKYYSVSSHGNWGSWGPWGQCSRTCGGGVQFAYRHCNNPAPKNSGKYCIGKRAIHRSCNVTPCPSNAKSFRQQQCEARNGYQSDAKGVKTFVEWIPKYAGVQQGDVCKLICQAKGTGYYVVFSQKVTDGTECRPYSNSVCVKGKCVRTGCDGIIGSKLQFDKCGVCGGDNSSCTKVMGTFTTRSKGYTDVVKIPEGATHIKVRQYKGKDQTRFTAYLALKKKTGEYIINGKYMISTSETIIEMDGFVMNYSGWSHADDMLHSMGHSSTKEPLVVQLLATDASKPIDVRYSFFVPAKEALTTNSINNINNVVPKITQPQWVTGPWLSCSRTCDTGWHTRTVQCQDGHGKLAKGCLLSQRPSAFKQCLLKKC</sequence>
<evidence type="ECO:0000256" key="11">
    <source>
        <dbReference type="ARBA" id="ARBA00023049"/>
    </source>
</evidence>
<feature type="binding site" evidence="16">
    <location>
        <position position="470"/>
    </location>
    <ligand>
        <name>Ca(2+)</name>
        <dbReference type="ChEBI" id="CHEBI:29108"/>
        <label>1</label>
    </ligand>
</feature>
<feature type="disulfide bond" evidence="17">
    <location>
        <begin position="579"/>
        <end position="617"/>
    </location>
</feature>
<evidence type="ECO:0000256" key="2">
    <source>
        <dbReference type="ARBA" id="ARBA00022525"/>
    </source>
</evidence>
<keyword evidence="11" id="KW-0482">Metalloprotease</keyword>
<feature type="binding site" evidence="16">
    <location>
        <position position="341"/>
    </location>
    <ligand>
        <name>Ca(2+)</name>
        <dbReference type="ChEBI" id="CHEBI:29108"/>
        <label>1</label>
    </ligand>
</feature>
<feature type="compositionally biased region" description="Basic residues" evidence="21">
    <location>
        <begin position="195"/>
        <end position="211"/>
    </location>
</feature>
<feature type="binding site" evidence="16">
    <location>
        <position position="258"/>
    </location>
    <ligand>
        <name>Ca(2+)</name>
        <dbReference type="ChEBI" id="CHEBI:29108"/>
        <label>1</label>
    </ligand>
</feature>
<dbReference type="Pfam" id="PF01421">
    <property type="entry name" value="Reprolysin"/>
    <property type="match status" value="1"/>
</dbReference>
<keyword evidence="16" id="KW-0106">Calcium</keyword>
<feature type="binding site" evidence="16">
    <location>
        <position position="470"/>
    </location>
    <ligand>
        <name>Ca(2+)</name>
        <dbReference type="ChEBI" id="CHEBI:29108"/>
        <label>2</label>
    </ligand>
</feature>
<dbReference type="InterPro" id="IPR001590">
    <property type="entry name" value="Peptidase_M12B"/>
</dbReference>
<evidence type="ECO:0000256" key="6">
    <source>
        <dbReference type="ARBA" id="ARBA00022723"/>
    </source>
</evidence>
<dbReference type="Proteomes" id="UP001295444">
    <property type="component" value="Chromosome 01"/>
</dbReference>
<dbReference type="Pfam" id="PF17771">
    <property type="entry name" value="ADAMTS_CR_2"/>
    <property type="match status" value="1"/>
</dbReference>
<evidence type="ECO:0000256" key="20">
    <source>
        <dbReference type="PROSITE-ProRule" id="PRU00276"/>
    </source>
</evidence>
<dbReference type="GO" id="GO:0006508">
    <property type="term" value="P:proteolysis"/>
    <property type="evidence" value="ECO:0007669"/>
    <property type="project" value="UniProtKB-KW"/>
</dbReference>
<dbReference type="SMART" id="SM00608">
    <property type="entry name" value="ACR"/>
    <property type="match status" value="1"/>
</dbReference>
<keyword evidence="4" id="KW-0645">Protease</keyword>
<dbReference type="SUPFAM" id="SSF82895">
    <property type="entry name" value="TSP-1 type 1 repeat"/>
    <property type="match status" value="2"/>
</dbReference>
<protein>
    <submittedName>
        <fullName evidence="24">A disintegrin and metallo ase with thrombospondin motifs 5</fullName>
    </submittedName>
</protein>
<dbReference type="PROSITE" id="PS50215">
    <property type="entry name" value="ADAM_MEPRO"/>
    <property type="match status" value="1"/>
</dbReference>
<evidence type="ECO:0000256" key="21">
    <source>
        <dbReference type="SAM" id="MobiDB-lite"/>
    </source>
</evidence>
<keyword evidence="2" id="KW-0964">Secreted</keyword>
<evidence type="ECO:0000256" key="9">
    <source>
        <dbReference type="ARBA" id="ARBA00022801"/>
    </source>
</evidence>
<evidence type="ECO:0000313" key="25">
    <source>
        <dbReference type="Proteomes" id="UP001295444"/>
    </source>
</evidence>
<keyword evidence="13 17" id="KW-1015">Disulfide bond</keyword>
<reference evidence="24" key="1">
    <citation type="submission" date="2022-03" db="EMBL/GenBank/DDBJ databases">
        <authorList>
            <person name="Alioto T."/>
            <person name="Alioto T."/>
            <person name="Gomez Garrido J."/>
        </authorList>
    </citation>
    <scope>NUCLEOTIDE SEQUENCE</scope>
</reference>
<feature type="region of interest" description="Disordered" evidence="21">
    <location>
        <begin position="187"/>
        <end position="250"/>
    </location>
</feature>
<dbReference type="FunFam" id="2.20.100.10:FF:000006">
    <property type="entry name" value="A disintegrin and metalloproteinase with thrombospondin motifs 1"/>
    <property type="match status" value="1"/>
</dbReference>
<evidence type="ECO:0000256" key="13">
    <source>
        <dbReference type="ARBA" id="ARBA00023157"/>
    </source>
</evidence>
<feature type="binding site" evidence="16">
    <location>
        <position position="341"/>
    </location>
    <ligand>
        <name>Ca(2+)</name>
        <dbReference type="ChEBI" id="CHEBI:29108"/>
        <label>2</label>
    </ligand>
</feature>
<evidence type="ECO:0000256" key="17">
    <source>
        <dbReference type="PIRSR" id="PIRSR613273-3"/>
    </source>
</evidence>
<feature type="non-terminal residue" evidence="24">
    <location>
        <position position="1"/>
    </location>
</feature>
<evidence type="ECO:0000256" key="4">
    <source>
        <dbReference type="ARBA" id="ARBA00022670"/>
    </source>
</evidence>
<keyword evidence="9" id="KW-0378">Hydrolase</keyword>
<feature type="disulfide bond" evidence="17">
    <location>
        <begin position="575"/>
        <end position="612"/>
    </location>
</feature>
<dbReference type="Pfam" id="PF00090">
    <property type="entry name" value="TSP_1"/>
    <property type="match status" value="1"/>
</dbReference>
<feature type="disulfide bond" evidence="17">
    <location>
        <begin position="510"/>
        <end position="544"/>
    </location>
</feature>
<dbReference type="SUPFAM" id="SSF55486">
    <property type="entry name" value="Metalloproteases ('zincins'), catalytic domain"/>
    <property type="match status" value="1"/>
</dbReference>
<dbReference type="PANTHER" id="PTHR13723:SF37">
    <property type="entry name" value="A DISINTEGRIN AND METALLOPROTEINASE WITH THROMBOSPONDIN MOTIFS 5"/>
    <property type="match status" value="1"/>
</dbReference>
<keyword evidence="12" id="KW-0865">Zymogen</keyword>
<dbReference type="Gene3D" id="3.40.390.10">
    <property type="entry name" value="Collagenase (Catalytic Domain)"/>
    <property type="match status" value="1"/>
</dbReference>
<dbReference type="InterPro" id="IPR010294">
    <property type="entry name" value="ADAMTS_spacer1"/>
</dbReference>
<feature type="disulfide bond" evidence="17">
    <location>
        <begin position="422"/>
        <end position="451"/>
    </location>
</feature>
<keyword evidence="6 16" id="KW-0479">Metal-binding</keyword>
<feature type="disulfide bond" evidence="17">
    <location>
        <begin position="493"/>
        <end position="515"/>
    </location>
</feature>
<dbReference type="Pfam" id="PF01562">
    <property type="entry name" value="Pep_M12B_propep"/>
    <property type="match status" value="1"/>
</dbReference>
<evidence type="ECO:0000256" key="16">
    <source>
        <dbReference type="PIRSR" id="PIRSR613273-2"/>
    </source>
</evidence>
<evidence type="ECO:0000256" key="14">
    <source>
        <dbReference type="ARBA" id="ARBA00023180"/>
    </source>
</evidence>
<keyword evidence="7 22" id="KW-0732">Signal</keyword>
<comment type="cofactor">
    <cofactor evidence="16">
        <name>Zn(2+)</name>
        <dbReference type="ChEBI" id="CHEBI:29105"/>
    </cofactor>
    <text evidence="16">Binds 1 zinc ion per subunit.</text>
</comment>
<feature type="binding site" evidence="16">
    <location>
        <position position="348"/>
    </location>
    <ligand>
        <name>Ca(2+)</name>
        <dbReference type="ChEBI" id="CHEBI:29108"/>
        <label>1</label>
    </ligand>
</feature>
<dbReference type="Gene3D" id="2.20.100.10">
    <property type="entry name" value="Thrombospondin type-1 (TSP1) repeat"/>
    <property type="match status" value="2"/>
</dbReference>
<feature type="disulfide bond" evidence="17">
    <location>
        <begin position="504"/>
        <end position="525"/>
    </location>
</feature>
<dbReference type="PRINTS" id="PR01860">
    <property type="entry name" value="ADAMTS5"/>
</dbReference>
<comment type="caution">
    <text evidence="20">Lacks conserved residue(s) required for the propagation of feature annotation.</text>
</comment>
<dbReference type="GO" id="GO:0004222">
    <property type="term" value="F:metalloendopeptidase activity"/>
    <property type="evidence" value="ECO:0007669"/>
    <property type="project" value="InterPro"/>
</dbReference>
<keyword evidence="25" id="KW-1185">Reference proteome</keyword>
<dbReference type="GO" id="GO:0031012">
    <property type="term" value="C:extracellular matrix"/>
    <property type="evidence" value="ECO:0007669"/>
    <property type="project" value="TreeGrafter"/>
</dbReference>
<dbReference type="InterPro" id="IPR000884">
    <property type="entry name" value="TSP1_rpt"/>
</dbReference>
<dbReference type="FunFam" id="2.60.120.830:FF:000001">
    <property type="entry name" value="A disintegrin and metalloproteinase with thrombospondin motifs 1"/>
    <property type="match status" value="1"/>
</dbReference>
<dbReference type="PANTHER" id="PTHR13723">
    <property type="entry name" value="ADAMTS A DISINTEGRIN AND METALLOPROTEASE WITH THROMBOSPONDIN MOTIFS PROTEASE"/>
    <property type="match status" value="1"/>
</dbReference>
<dbReference type="Pfam" id="PF19236">
    <property type="entry name" value="ADAMTS_CR_3"/>
    <property type="match status" value="1"/>
</dbReference>
<evidence type="ECO:0000256" key="1">
    <source>
        <dbReference type="ARBA" id="ARBA00004498"/>
    </source>
</evidence>
<feature type="disulfide bond" evidence="17">
    <location>
        <begin position="590"/>
        <end position="602"/>
    </location>
</feature>
<evidence type="ECO:0000259" key="23">
    <source>
        <dbReference type="PROSITE" id="PS50215"/>
    </source>
</evidence>
<dbReference type="PRINTS" id="PR01857">
    <property type="entry name" value="ADAMTSFAMILY"/>
</dbReference>
<evidence type="ECO:0000256" key="19">
    <source>
        <dbReference type="PIRSR" id="PIRSR613276-4"/>
    </source>
</evidence>
<dbReference type="Pfam" id="PF19030">
    <property type="entry name" value="TSP1_ADAMTS"/>
    <property type="match status" value="1"/>
</dbReference>
<feature type="disulfide bond" evidence="17">
    <location>
        <begin position="538"/>
        <end position="549"/>
    </location>
</feature>
<dbReference type="GO" id="GO:0030198">
    <property type="term" value="P:extracellular matrix organization"/>
    <property type="evidence" value="ECO:0007669"/>
    <property type="project" value="InterPro"/>
</dbReference>
<dbReference type="InterPro" id="IPR045371">
    <property type="entry name" value="ADAMTS_CR_3"/>
</dbReference>
<feature type="signal peptide" evidence="22">
    <location>
        <begin position="1"/>
        <end position="22"/>
    </location>
</feature>
<feature type="binding site" description="in inhibited form" evidence="18">
    <location>
        <position position="191"/>
    </location>
    <ligand>
        <name>Zn(2+)</name>
        <dbReference type="ChEBI" id="CHEBI:29105"/>
        <note>catalytic</note>
    </ligand>
</feature>
<dbReference type="InterPro" id="IPR041645">
    <property type="entry name" value="ADAMTS_CR_2"/>
</dbReference>
<feature type="binding site" evidence="16">
    <location>
        <position position="410"/>
    </location>
    <ligand>
        <name>Zn(2+)</name>
        <dbReference type="ChEBI" id="CHEBI:29105"/>
        <note>catalytic</note>
    </ligand>
</feature>
<dbReference type="InterPro" id="IPR050439">
    <property type="entry name" value="ADAMTS_ADAMTS-like"/>
</dbReference>
<dbReference type="Pfam" id="PF05986">
    <property type="entry name" value="ADAMTS_spacer1"/>
    <property type="match status" value="1"/>
</dbReference>
<gene>
    <name evidence="24" type="ORF">PECUL_23A044003</name>
</gene>
<evidence type="ECO:0000256" key="22">
    <source>
        <dbReference type="SAM" id="SignalP"/>
    </source>
</evidence>
<keyword evidence="5" id="KW-0165">Cleavage on pair of basic residues</keyword>
<evidence type="ECO:0000256" key="8">
    <source>
        <dbReference type="ARBA" id="ARBA00022737"/>
    </source>
</evidence>
<feature type="disulfide bond" evidence="17">
    <location>
        <begin position="359"/>
        <end position="364"/>
    </location>
</feature>
<evidence type="ECO:0000256" key="18">
    <source>
        <dbReference type="PIRSR" id="PIRSR613276-2"/>
    </source>
</evidence>
<dbReference type="Gene3D" id="3.40.1620.60">
    <property type="match status" value="2"/>
</dbReference>
<keyword evidence="10 16" id="KW-0862">Zinc</keyword>
<evidence type="ECO:0000256" key="15">
    <source>
        <dbReference type="PIRSR" id="PIRSR613273-1"/>
    </source>
</evidence>
<evidence type="ECO:0000256" key="5">
    <source>
        <dbReference type="ARBA" id="ARBA00022685"/>
    </source>
</evidence>
<dbReference type="InterPro" id="IPR013276">
    <property type="entry name" value="Pept_M12B_ADAM-TS5"/>
</dbReference>
<dbReference type="Gene3D" id="2.60.120.830">
    <property type="match status" value="1"/>
</dbReference>
<keyword evidence="8" id="KW-0677">Repeat</keyword>
<dbReference type="GO" id="GO:0008270">
    <property type="term" value="F:zinc ion binding"/>
    <property type="evidence" value="ECO:0007669"/>
    <property type="project" value="InterPro"/>
</dbReference>
<evidence type="ECO:0000313" key="24">
    <source>
        <dbReference type="EMBL" id="CAH2219328.1"/>
    </source>
</evidence>